<gene>
    <name evidence="3" type="ORF">SAMN05421803_101699</name>
</gene>
<dbReference type="PANTHER" id="PTHR43591">
    <property type="entry name" value="METHYLTRANSFERASE"/>
    <property type="match status" value="1"/>
</dbReference>
<dbReference type="PANTHER" id="PTHR43591:SF110">
    <property type="entry name" value="RHODANESE DOMAIN-CONTAINING PROTEIN"/>
    <property type="match status" value="1"/>
</dbReference>
<dbReference type="Pfam" id="PF08241">
    <property type="entry name" value="Methyltransf_11"/>
    <property type="match status" value="1"/>
</dbReference>
<feature type="domain" description="Methyltransferase type 11" evidence="2">
    <location>
        <begin position="87"/>
        <end position="199"/>
    </location>
</feature>
<feature type="region of interest" description="Disordered" evidence="1">
    <location>
        <begin position="1"/>
        <end position="36"/>
    </location>
</feature>
<keyword evidence="3" id="KW-0489">Methyltransferase</keyword>
<evidence type="ECO:0000313" key="4">
    <source>
        <dbReference type="Proteomes" id="UP000184452"/>
    </source>
</evidence>
<feature type="compositionally biased region" description="Polar residues" evidence="1">
    <location>
        <begin position="1"/>
        <end position="12"/>
    </location>
</feature>
<proteinExistence type="predicted"/>
<dbReference type="STRING" id="758803.SAMN05421803_101699"/>
<dbReference type="GO" id="GO:0008757">
    <property type="term" value="F:S-adenosylmethionine-dependent methyltransferase activity"/>
    <property type="evidence" value="ECO:0007669"/>
    <property type="project" value="InterPro"/>
</dbReference>
<dbReference type="RefSeq" id="WP_073374745.1">
    <property type="nucleotide sequence ID" value="NZ_FQZK01000001.1"/>
</dbReference>
<protein>
    <submittedName>
        <fullName evidence="3">Methyltransferase domain-containing protein</fullName>
    </submittedName>
</protein>
<dbReference type="SUPFAM" id="SSF53335">
    <property type="entry name" value="S-adenosyl-L-methionine-dependent methyltransferases"/>
    <property type="match status" value="1"/>
</dbReference>
<keyword evidence="4" id="KW-1185">Reference proteome</keyword>
<evidence type="ECO:0000313" key="3">
    <source>
        <dbReference type="EMBL" id="SHI60128.1"/>
    </source>
</evidence>
<dbReference type="AlphaFoldDB" id="A0A1M6CHF4"/>
<evidence type="ECO:0000256" key="1">
    <source>
        <dbReference type="SAM" id="MobiDB-lite"/>
    </source>
</evidence>
<dbReference type="CDD" id="cd02440">
    <property type="entry name" value="AdoMet_MTases"/>
    <property type="match status" value="1"/>
</dbReference>
<dbReference type="InterPro" id="IPR029063">
    <property type="entry name" value="SAM-dependent_MTases_sf"/>
</dbReference>
<dbReference type="GO" id="GO:0032259">
    <property type="term" value="P:methylation"/>
    <property type="evidence" value="ECO:0007669"/>
    <property type="project" value="UniProtKB-KW"/>
</dbReference>
<dbReference type="InterPro" id="IPR013216">
    <property type="entry name" value="Methyltransf_11"/>
</dbReference>
<evidence type="ECO:0000259" key="2">
    <source>
        <dbReference type="Pfam" id="PF08241"/>
    </source>
</evidence>
<dbReference type="Proteomes" id="UP000184452">
    <property type="component" value="Unassembled WGS sequence"/>
</dbReference>
<reference evidence="3 4" key="1">
    <citation type="submission" date="2016-11" db="EMBL/GenBank/DDBJ databases">
        <authorList>
            <person name="Jaros S."/>
            <person name="Januszkiewicz K."/>
            <person name="Wedrychowicz H."/>
        </authorList>
    </citation>
    <scope>NUCLEOTIDE SEQUENCE [LARGE SCALE GENOMIC DNA]</scope>
    <source>
        <strain evidence="3 4">CGMCC 4.5723</strain>
    </source>
</reference>
<dbReference type="EMBL" id="FQZK01000001">
    <property type="protein sequence ID" value="SHI60128.1"/>
    <property type="molecule type" value="Genomic_DNA"/>
</dbReference>
<name>A0A1M6CHF4_9ACTN</name>
<keyword evidence="3" id="KW-0808">Transferase</keyword>
<organism evidence="3 4">
    <name type="scientific">Nocardiopsis flavescens</name>
    <dbReference type="NCBI Taxonomy" id="758803"/>
    <lineage>
        <taxon>Bacteria</taxon>
        <taxon>Bacillati</taxon>
        <taxon>Actinomycetota</taxon>
        <taxon>Actinomycetes</taxon>
        <taxon>Streptosporangiales</taxon>
        <taxon>Nocardiopsidaceae</taxon>
        <taxon>Nocardiopsis</taxon>
    </lineage>
</organism>
<sequence>MSFTPESRTTGDASGEHTPGPVPGPETAAGPSPAAAEPTNRWVYNPLTMGPVYDAFVIGWSHEHFWGISNKVIHELYDTHLGRVHADVGVGTGHFLRGALRRRREDLAGRRLHLLDNSPSSLNATSRRVLRNTRGTGLEVDARRCDALAAWPLPDASVDSVGTTMMLHCLPDEDGRGFPAKAAVLTEAARVLRPGGSFFGCTVLGERDPAPISRSGERMRRVYNTRENIFHNTGDTAAQFESLLGEAFGDSAQTRVRTVGATLVWEVVR</sequence>
<dbReference type="Gene3D" id="3.40.50.150">
    <property type="entry name" value="Vaccinia Virus protein VP39"/>
    <property type="match status" value="1"/>
</dbReference>
<accession>A0A1M6CHF4</accession>
<dbReference type="OrthoDB" id="507855at2"/>